<proteinExistence type="predicted"/>
<gene>
    <name evidence="2" type="ORF">AMECASPLE_028192</name>
</gene>
<reference evidence="2 3" key="1">
    <citation type="submission" date="2021-06" db="EMBL/GenBank/DDBJ databases">
        <authorList>
            <person name="Palmer J.M."/>
        </authorList>
    </citation>
    <scope>NUCLEOTIDE SEQUENCE [LARGE SCALE GENOMIC DNA]</scope>
    <source>
        <strain evidence="2 3">AS_MEX2019</strain>
        <tissue evidence="2">Muscle</tissue>
    </source>
</reference>
<dbReference type="Proteomes" id="UP001469553">
    <property type="component" value="Unassembled WGS sequence"/>
</dbReference>
<feature type="compositionally biased region" description="Basic and acidic residues" evidence="1">
    <location>
        <begin position="78"/>
        <end position="94"/>
    </location>
</feature>
<evidence type="ECO:0000313" key="3">
    <source>
        <dbReference type="Proteomes" id="UP001469553"/>
    </source>
</evidence>
<keyword evidence="3" id="KW-1185">Reference proteome</keyword>
<comment type="caution">
    <text evidence="2">The sequence shown here is derived from an EMBL/GenBank/DDBJ whole genome shotgun (WGS) entry which is preliminary data.</text>
</comment>
<feature type="region of interest" description="Disordered" evidence="1">
    <location>
        <begin position="39"/>
        <end position="119"/>
    </location>
</feature>
<name>A0ABV1A1V7_9TELE</name>
<feature type="compositionally biased region" description="Low complexity" evidence="1">
    <location>
        <begin position="58"/>
        <end position="73"/>
    </location>
</feature>
<evidence type="ECO:0000256" key="1">
    <source>
        <dbReference type="SAM" id="MobiDB-lite"/>
    </source>
</evidence>
<accession>A0ABV1A1V7</accession>
<feature type="compositionally biased region" description="Polar residues" evidence="1">
    <location>
        <begin position="106"/>
        <end position="119"/>
    </location>
</feature>
<evidence type="ECO:0000313" key="2">
    <source>
        <dbReference type="EMBL" id="MEQ2312180.1"/>
    </source>
</evidence>
<protein>
    <submittedName>
        <fullName evidence="2">Uncharacterized protein</fullName>
    </submittedName>
</protein>
<sequence>MVNGMMSSSFFPYLCFYANVSRQGRFIFIAHFSSKTIQSAANEKKKKRHNRRKVADAGLSRRGSSISRSLIRSFRCQSKRDSAPDRSSNHHAEAEGPMGGTKPSIFASNSVKNTVKLQE</sequence>
<organism evidence="2 3">
    <name type="scientific">Ameca splendens</name>
    <dbReference type="NCBI Taxonomy" id="208324"/>
    <lineage>
        <taxon>Eukaryota</taxon>
        <taxon>Metazoa</taxon>
        <taxon>Chordata</taxon>
        <taxon>Craniata</taxon>
        <taxon>Vertebrata</taxon>
        <taxon>Euteleostomi</taxon>
        <taxon>Actinopterygii</taxon>
        <taxon>Neopterygii</taxon>
        <taxon>Teleostei</taxon>
        <taxon>Neoteleostei</taxon>
        <taxon>Acanthomorphata</taxon>
        <taxon>Ovalentaria</taxon>
        <taxon>Atherinomorphae</taxon>
        <taxon>Cyprinodontiformes</taxon>
        <taxon>Goodeidae</taxon>
        <taxon>Ameca</taxon>
    </lineage>
</organism>
<dbReference type="EMBL" id="JAHRIP010078311">
    <property type="protein sequence ID" value="MEQ2312180.1"/>
    <property type="molecule type" value="Genomic_DNA"/>
</dbReference>